<dbReference type="Gene3D" id="3.40.50.1820">
    <property type="entry name" value="alpha/beta hydrolase"/>
    <property type="match status" value="1"/>
</dbReference>
<feature type="chain" id="PRO_5008042130" evidence="2">
    <location>
        <begin position="22"/>
        <end position="342"/>
    </location>
</feature>
<dbReference type="InterPro" id="IPR050300">
    <property type="entry name" value="GDXG_lipolytic_enzyme"/>
</dbReference>
<dbReference type="InterPro" id="IPR029058">
    <property type="entry name" value="AB_hydrolase_fold"/>
</dbReference>
<evidence type="ECO:0000256" key="2">
    <source>
        <dbReference type="SAM" id="SignalP"/>
    </source>
</evidence>
<dbReference type="RefSeq" id="WP_058599702.1">
    <property type="nucleotide sequence ID" value="NZ_LDQA01000019.1"/>
</dbReference>
<keyword evidence="2" id="KW-0732">Signal</keyword>
<evidence type="ECO:0000313" key="5">
    <source>
        <dbReference type="Proteomes" id="UP000078529"/>
    </source>
</evidence>
<sequence length="342" mass="35987">MKVICLLTSLSLGLAAQPALAASADTTLPGYTEGAEVIRVTGDSPQIDEIGGVVYAQVRTMRANRALRMTLLVPRTPDLKPAILYVPGGGFTTADYEKFFEMRSKLAEAGFVVAAAEYRVVPSVFPAPLEDGKAAVRYLRAHAADYGIDPQRIGVLGDSAGGWLAELLATTGGETAYDTGDFLDQPSDVQAAVSLYGISDVRNIGEGFPPERDKVHASPAVTEALLVNGPAFNTFPGAPVTSDPAKALAAGAMGHLDGKKPPMLLMHGSADTLVSPVQSQQLFEALRARGNPVDYVLVEGAAHGDLPWYQPALIDRVTAWFKKTLGEPIKGAADQSGASSRL</sequence>
<dbReference type="PANTHER" id="PTHR48081">
    <property type="entry name" value="AB HYDROLASE SUPERFAMILY PROTEIN C4A8.06C"/>
    <property type="match status" value="1"/>
</dbReference>
<dbReference type="SUPFAM" id="SSF53474">
    <property type="entry name" value="alpha/beta-Hydrolases"/>
    <property type="match status" value="1"/>
</dbReference>
<protein>
    <submittedName>
        <fullName evidence="4">Alpha/beta hydrolase</fullName>
    </submittedName>
</protein>
<dbReference type="PANTHER" id="PTHR48081:SF13">
    <property type="entry name" value="ALPHA_BETA HYDROLASE"/>
    <property type="match status" value="1"/>
</dbReference>
<evidence type="ECO:0000313" key="4">
    <source>
        <dbReference type="EMBL" id="KTR06298.1"/>
    </source>
</evidence>
<name>A0A175RSJ8_9HYPH</name>
<feature type="domain" description="BD-FAE-like" evidence="3">
    <location>
        <begin position="80"/>
        <end position="286"/>
    </location>
</feature>
<proteinExistence type="predicted"/>
<evidence type="ECO:0000256" key="1">
    <source>
        <dbReference type="ARBA" id="ARBA00022801"/>
    </source>
</evidence>
<evidence type="ECO:0000259" key="3">
    <source>
        <dbReference type="Pfam" id="PF20434"/>
    </source>
</evidence>
<dbReference type="Proteomes" id="UP000078529">
    <property type="component" value="Unassembled WGS sequence"/>
</dbReference>
<keyword evidence="5" id="KW-1185">Reference proteome</keyword>
<accession>A0A175RSJ8</accession>
<dbReference type="PATRIC" id="fig|401562.4.peg.1278"/>
<dbReference type="EMBL" id="LDQA01000019">
    <property type="protein sequence ID" value="KTR06298.1"/>
    <property type="molecule type" value="Genomic_DNA"/>
</dbReference>
<reference evidence="4 5" key="1">
    <citation type="journal article" date="2016" name="Front. Microbiol.">
        <title>Genomic Resource of Rice Seed Associated Bacteria.</title>
        <authorList>
            <person name="Midha S."/>
            <person name="Bansal K."/>
            <person name="Sharma S."/>
            <person name="Kumar N."/>
            <person name="Patil P.P."/>
            <person name="Chaudhry V."/>
            <person name="Patil P.B."/>
        </authorList>
    </citation>
    <scope>NUCLEOTIDE SEQUENCE [LARGE SCALE GENOMIC DNA]</scope>
    <source>
        <strain evidence="4 5">NS365</strain>
    </source>
</reference>
<keyword evidence="1 4" id="KW-0378">Hydrolase</keyword>
<feature type="signal peptide" evidence="2">
    <location>
        <begin position="1"/>
        <end position="21"/>
    </location>
</feature>
<comment type="caution">
    <text evidence="4">The sequence shown here is derived from an EMBL/GenBank/DDBJ whole genome shotgun (WGS) entry which is preliminary data.</text>
</comment>
<dbReference type="GO" id="GO:0016787">
    <property type="term" value="F:hydrolase activity"/>
    <property type="evidence" value="ECO:0007669"/>
    <property type="project" value="UniProtKB-KW"/>
</dbReference>
<dbReference type="AlphaFoldDB" id="A0A175RSJ8"/>
<dbReference type="Pfam" id="PF20434">
    <property type="entry name" value="BD-FAE"/>
    <property type="match status" value="1"/>
</dbReference>
<gene>
    <name evidence="4" type="ORF">NS365_07720</name>
</gene>
<dbReference type="InterPro" id="IPR049492">
    <property type="entry name" value="BD-FAE-like_dom"/>
</dbReference>
<organism evidence="4 5">
    <name type="scientific">Aureimonas ureilytica</name>
    <dbReference type="NCBI Taxonomy" id="401562"/>
    <lineage>
        <taxon>Bacteria</taxon>
        <taxon>Pseudomonadati</taxon>
        <taxon>Pseudomonadota</taxon>
        <taxon>Alphaproteobacteria</taxon>
        <taxon>Hyphomicrobiales</taxon>
        <taxon>Aurantimonadaceae</taxon>
        <taxon>Aureimonas</taxon>
    </lineage>
</organism>